<accession>W9RDV5</accession>
<dbReference type="Proteomes" id="UP000030645">
    <property type="component" value="Unassembled WGS sequence"/>
</dbReference>
<sequence>MLPPRSPLPHALYLKTATSNPSLPHLPHHSPIPHHTIRSYISPHLFFPFSSTRREPYLHRRELAAIHPSSHCRVHTTPYTIILS</sequence>
<dbReference type="EMBL" id="KE344903">
    <property type="protein sequence ID" value="EXB85446.1"/>
    <property type="molecule type" value="Genomic_DNA"/>
</dbReference>
<name>W9RDV5_9ROSA</name>
<gene>
    <name evidence="1" type="ORF">L484_023679</name>
</gene>
<reference evidence="2" key="1">
    <citation type="submission" date="2013-01" db="EMBL/GenBank/DDBJ databases">
        <title>Draft Genome Sequence of a Mulberry Tree, Morus notabilis C.K. Schneid.</title>
        <authorList>
            <person name="He N."/>
            <person name="Zhao S."/>
        </authorList>
    </citation>
    <scope>NUCLEOTIDE SEQUENCE</scope>
</reference>
<evidence type="ECO:0000313" key="2">
    <source>
        <dbReference type="Proteomes" id="UP000030645"/>
    </source>
</evidence>
<organism evidence="1 2">
    <name type="scientific">Morus notabilis</name>
    <dbReference type="NCBI Taxonomy" id="981085"/>
    <lineage>
        <taxon>Eukaryota</taxon>
        <taxon>Viridiplantae</taxon>
        <taxon>Streptophyta</taxon>
        <taxon>Embryophyta</taxon>
        <taxon>Tracheophyta</taxon>
        <taxon>Spermatophyta</taxon>
        <taxon>Magnoliopsida</taxon>
        <taxon>eudicotyledons</taxon>
        <taxon>Gunneridae</taxon>
        <taxon>Pentapetalae</taxon>
        <taxon>rosids</taxon>
        <taxon>fabids</taxon>
        <taxon>Rosales</taxon>
        <taxon>Moraceae</taxon>
        <taxon>Moreae</taxon>
        <taxon>Morus</taxon>
    </lineage>
</organism>
<proteinExistence type="predicted"/>
<keyword evidence="2" id="KW-1185">Reference proteome</keyword>
<protein>
    <submittedName>
        <fullName evidence="1">Uncharacterized protein</fullName>
    </submittedName>
</protein>
<dbReference type="AlphaFoldDB" id="W9RDV5"/>
<evidence type="ECO:0000313" key="1">
    <source>
        <dbReference type="EMBL" id="EXB85446.1"/>
    </source>
</evidence>